<keyword evidence="2" id="KW-0067">ATP-binding</keyword>
<dbReference type="InterPro" id="IPR050625">
    <property type="entry name" value="ParA/MinD_ATPase"/>
</dbReference>
<feature type="domain" description="CobQ/CobB/MinD/ParA nucleotide binding" evidence="3">
    <location>
        <begin position="34"/>
        <end position="250"/>
    </location>
</feature>
<evidence type="ECO:0000256" key="2">
    <source>
        <dbReference type="ARBA" id="ARBA00022840"/>
    </source>
</evidence>
<name>A0A2T2X6N4_9FIRM</name>
<dbReference type="Proteomes" id="UP000242699">
    <property type="component" value="Unassembled WGS sequence"/>
</dbReference>
<dbReference type="AlphaFoldDB" id="A0A2T2X6N4"/>
<dbReference type="GO" id="GO:0051782">
    <property type="term" value="P:negative regulation of cell division"/>
    <property type="evidence" value="ECO:0007669"/>
    <property type="project" value="TreeGrafter"/>
</dbReference>
<dbReference type="CDD" id="cd02038">
    <property type="entry name" value="FlhG-like"/>
    <property type="match status" value="1"/>
</dbReference>
<evidence type="ECO:0000313" key="5">
    <source>
        <dbReference type="Proteomes" id="UP000242699"/>
    </source>
</evidence>
<dbReference type="PANTHER" id="PTHR43384:SF4">
    <property type="entry name" value="CELLULOSE BIOSYNTHESIS PROTEIN BCSQ-RELATED"/>
    <property type="match status" value="1"/>
</dbReference>
<evidence type="ECO:0000259" key="3">
    <source>
        <dbReference type="Pfam" id="PF01656"/>
    </source>
</evidence>
<dbReference type="InterPro" id="IPR027417">
    <property type="entry name" value="P-loop_NTPase"/>
</dbReference>
<dbReference type="Gene3D" id="3.40.50.300">
    <property type="entry name" value="P-loop containing nucleotide triphosphate hydrolases"/>
    <property type="match status" value="1"/>
</dbReference>
<dbReference type="GO" id="GO:0005829">
    <property type="term" value="C:cytosol"/>
    <property type="evidence" value="ECO:0007669"/>
    <property type="project" value="TreeGrafter"/>
</dbReference>
<dbReference type="GO" id="GO:0005524">
    <property type="term" value="F:ATP binding"/>
    <property type="evidence" value="ECO:0007669"/>
    <property type="project" value="UniProtKB-KW"/>
</dbReference>
<keyword evidence="1" id="KW-0547">Nucleotide-binding</keyword>
<reference evidence="4 5" key="1">
    <citation type="journal article" date="2014" name="BMC Genomics">
        <title>Comparison of environmental and isolate Sulfobacillus genomes reveals diverse carbon, sulfur, nitrogen, and hydrogen metabolisms.</title>
        <authorList>
            <person name="Justice N.B."/>
            <person name="Norman A."/>
            <person name="Brown C.T."/>
            <person name="Singh A."/>
            <person name="Thomas B.C."/>
            <person name="Banfield J.F."/>
        </authorList>
    </citation>
    <scope>NUCLEOTIDE SEQUENCE [LARGE SCALE GENOMIC DNA]</scope>
    <source>
        <strain evidence="4">AMDSBA1</strain>
    </source>
</reference>
<dbReference type="EMBL" id="PXYT01000013">
    <property type="protein sequence ID" value="PSR30127.1"/>
    <property type="molecule type" value="Genomic_DNA"/>
</dbReference>
<dbReference type="PANTHER" id="PTHR43384">
    <property type="entry name" value="SEPTUM SITE-DETERMINING PROTEIN MIND HOMOLOG, CHLOROPLASTIC-RELATED"/>
    <property type="match status" value="1"/>
</dbReference>
<organism evidence="4 5">
    <name type="scientific">Sulfobacillus benefaciens</name>
    <dbReference type="NCBI Taxonomy" id="453960"/>
    <lineage>
        <taxon>Bacteria</taxon>
        <taxon>Bacillati</taxon>
        <taxon>Bacillota</taxon>
        <taxon>Clostridia</taxon>
        <taxon>Eubacteriales</taxon>
        <taxon>Clostridiales Family XVII. Incertae Sedis</taxon>
        <taxon>Sulfobacillus</taxon>
    </lineage>
</organism>
<proteinExistence type="predicted"/>
<sequence>MAEQAEQLRQWIKSQSIQAQREVLESRIKGSRVVAITSGKGGVGKSHIALNLALALQQRGQRTVILDADLGLANINILLGYEPSYTLWDVVQKHLSIRDVLQKGPLGIRIIPGASGISRLASLDAEEISGIIKGFQDLESECDWLLVDTAAGIAPGVLSFVLAADEALIVTNPEPPALADAYGLIKSIWQAQGRVSLQLIMNRSASVKSGEEMGMRVINLTRKMLNQNVGFFGAIREDSHAVQAIARQTPLVLLYPASPAAQDIGDMADRMIHRIKPAKRGRWEQFIYRIGMMWPSGPKS</sequence>
<dbReference type="SUPFAM" id="SSF52540">
    <property type="entry name" value="P-loop containing nucleoside triphosphate hydrolases"/>
    <property type="match status" value="1"/>
</dbReference>
<evidence type="ECO:0000313" key="4">
    <source>
        <dbReference type="EMBL" id="PSR30127.1"/>
    </source>
</evidence>
<dbReference type="GO" id="GO:0016887">
    <property type="term" value="F:ATP hydrolysis activity"/>
    <property type="evidence" value="ECO:0007669"/>
    <property type="project" value="TreeGrafter"/>
</dbReference>
<accession>A0A2T2X6N4</accession>
<dbReference type="GO" id="GO:0009898">
    <property type="term" value="C:cytoplasmic side of plasma membrane"/>
    <property type="evidence" value="ECO:0007669"/>
    <property type="project" value="TreeGrafter"/>
</dbReference>
<dbReference type="Pfam" id="PF01656">
    <property type="entry name" value="CbiA"/>
    <property type="match status" value="1"/>
</dbReference>
<gene>
    <name evidence="4" type="ORF">C7B43_07560</name>
</gene>
<dbReference type="InterPro" id="IPR025501">
    <property type="entry name" value="MinD_FleN"/>
</dbReference>
<comment type="caution">
    <text evidence="4">The sequence shown here is derived from an EMBL/GenBank/DDBJ whole genome shotgun (WGS) entry which is preliminary data.</text>
</comment>
<protein>
    <submittedName>
        <fullName evidence="4">MinD/ParA family protein</fullName>
    </submittedName>
</protein>
<dbReference type="InterPro" id="IPR033875">
    <property type="entry name" value="FlhG"/>
</dbReference>
<dbReference type="InterPro" id="IPR002586">
    <property type="entry name" value="CobQ/CobB/MinD/ParA_Nub-bd_dom"/>
</dbReference>
<evidence type="ECO:0000256" key="1">
    <source>
        <dbReference type="ARBA" id="ARBA00022741"/>
    </source>
</evidence>
<dbReference type="PIRSF" id="PIRSF003092">
    <property type="entry name" value="MinD"/>
    <property type="match status" value="1"/>
</dbReference>